<dbReference type="Proteomes" id="UP000564806">
    <property type="component" value="Unassembled WGS sequence"/>
</dbReference>
<feature type="domain" description="HTH cro/C1-type" evidence="2">
    <location>
        <begin position="11"/>
        <end position="65"/>
    </location>
</feature>
<keyword evidence="4" id="KW-1185">Reference proteome</keyword>
<dbReference type="SMART" id="SM00530">
    <property type="entry name" value="HTH_XRE"/>
    <property type="match status" value="1"/>
</dbReference>
<dbReference type="PROSITE" id="PS50943">
    <property type="entry name" value="HTH_CROC1"/>
    <property type="match status" value="1"/>
</dbReference>
<reference evidence="3" key="1">
    <citation type="submission" date="2020-06" db="EMBL/GenBank/DDBJ databases">
        <title>Paenibacillus sp. nov., isolated from soil.</title>
        <authorList>
            <person name="Seo Y.L."/>
        </authorList>
    </citation>
    <scope>NUCLEOTIDE SEQUENCE [LARGE SCALE GENOMIC DNA]</scope>
    <source>
        <strain evidence="3">JW14</strain>
    </source>
</reference>
<dbReference type="Gene3D" id="1.10.260.40">
    <property type="entry name" value="lambda repressor-like DNA-binding domains"/>
    <property type="match status" value="1"/>
</dbReference>
<sequence>MLSNEKVGNRISMLRKEKKLSQEQLAEQLNVSAQAVSKWETGKSMPETATLPLLSTALGHSIDSILMPQQLVVLYAAYTDGHESHDVTHFINQFVVGNRLTLAVNEQTFPNRINSNRTKLLLIKYQTPSGTFATYVQQNNQLVLDLKTEGYPLQPKELEIVFAAYGNEQTNQNVLSKMKHYEYFKWEHFTANHELFPSLIDNNGDDYLLLVYVNGTGIHAISCREGDKIHYTPDRSRLYRGDARNDYYIVENVERLGFGQGMDCSWAGALYLSLKTMGQETTYETVMGASGACWRIAFNPVWDYSSADGLVGYDYASLAFKAYGLQVSWADRITPEERKLEKQMIMTSIRKHELPIAINLRVAHEWGVITGYMDGGNTLLCRSYFDEETFEELKNDPEFQMRMKMSKGYLNVDHWPFILIRFNGQSIKPSALDTLYASLQAKLDSMKAPENRGYKLGYQALQEWQAGLQDEQWYQHANDQDFARRLSVNHFCLMALTDARRSAAVYLNHSLLTMRTDSPLTKYLDQMTNVYNEMYAQLQNFQNSLTDPKTLAAFSSPKQAWTREQRQLQADLFQSIMDLEYCGDELAERILEGREN</sequence>
<evidence type="ECO:0000256" key="1">
    <source>
        <dbReference type="ARBA" id="ARBA00023125"/>
    </source>
</evidence>
<evidence type="ECO:0000259" key="2">
    <source>
        <dbReference type="PROSITE" id="PS50943"/>
    </source>
</evidence>
<dbReference type="InterPro" id="IPR001387">
    <property type="entry name" value="Cro/C1-type_HTH"/>
</dbReference>
<protein>
    <submittedName>
        <fullName evidence="3">Helix-turn-helix transcriptional regulator</fullName>
    </submittedName>
</protein>
<proteinExistence type="predicted"/>
<dbReference type="CDD" id="cd00093">
    <property type="entry name" value="HTH_XRE"/>
    <property type="match status" value="1"/>
</dbReference>
<dbReference type="PANTHER" id="PTHR46558:SF11">
    <property type="entry name" value="HTH-TYPE TRANSCRIPTIONAL REGULATOR XRE"/>
    <property type="match status" value="1"/>
</dbReference>
<dbReference type="InterPro" id="IPR010982">
    <property type="entry name" value="Lambda_DNA-bd_dom_sf"/>
</dbReference>
<comment type="caution">
    <text evidence="3">The sequence shown here is derived from an EMBL/GenBank/DDBJ whole genome shotgun (WGS) entry which is preliminary data.</text>
</comment>
<organism evidence="3 4">
    <name type="scientific">Paenibacillus agri</name>
    <dbReference type="NCBI Taxonomy" id="2744309"/>
    <lineage>
        <taxon>Bacteria</taxon>
        <taxon>Bacillati</taxon>
        <taxon>Bacillota</taxon>
        <taxon>Bacilli</taxon>
        <taxon>Bacillales</taxon>
        <taxon>Paenibacillaceae</taxon>
        <taxon>Paenibacillus</taxon>
    </lineage>
</organism>
<evidence type="ECO:0000313" key="4">
    <source>
        <dbReference type="Proteomes" id="UP000564806"/>
    </source>
</evidence>
<dbReference type="AlphaFoldDB" id="A0A850EPX8"/>
<dbReference type="Pfam" id="PF01381">
    <property type="entry name" value="HTH_3"/>
    <property type="match status" value="1"/>
</dbReference>
<evidence type="ECO:0000313" key="3">
    <source>
        <dbReference type="EMBL" id="NUU61587.1"/>
    </source>
</evidence>
<keyword evidence="1" id="KW-0238">DNA-binding</keyword>
<dbReference type="GO" id="GO:0003677">
    <property type="term" value="F:DNA binding"/>
    <property type="evidence" value="ECO:0007669"/>
    <property type="project" value="UniProtKB-KW"/>
</dbReference>
<gene>
    <name evidence="3" type="ORF">HPT30_14685</name>
</gene>
<dbReference type="EMBL" id="JABWCS010000209">
    <property type="protein sequence ID" value="NUU61587.1"/>
    <property type="molecule type" value="Genomic_DNA"/>
</dbReference>
<dbReference type="PANTHER" id="PTHR46558">
    <property type="entry name" value="TRACRIPTIONAL REGULATORY PROTEIN-RELATED-RELATED"/>
    <property type="match status" value="1"/>
</dbReference>
<accession>A0A850EPX8</accession>
<dbReference type="SUPFAM" id="SSF47413">
    <property type="entry name" value="lambda repressor-like DNA-binding domains"/>
    <property type="match status" value="1"/>
</dbReference>
<name>A0A850EPX8_9BACL</name>
<dbReference type="RefSeq" id="WP_175372095.1">
    <property type="nucleotide sequence ID" value="NZ_JABWCS010000209.1"/>
</dbReference>